<dbReference type="Proteomes" id="UP000574390">
    <property type="component" value="Unassembled WGS sequence"/>
</dbReference>
<feature type="region of interest" description="Disordered" evidence="1">
    <location>
        <begin position="76"/>
        <end position="121"/>
    </location>
</feature>
<feature type="compositionally biased region" description="Polar residues" evidence="1">
    <location>
        <begin position="112"/>
        <end position="121"/>
    </location>
</feature>
<gene>
    <name evidence="2" type="ORF">FOZ62_011157</name>
</gene>
<evidence type="ECO:0000256" key="1">
    <source>
        <dbReference type="SAM" id="MobiDB-lite"/>
    </source>
</evidence>
<evidence type="ECO:0000313" key="3">
    <source>
        <dbReference type="Proteomes" id="UP000574390"/>
    </source>
</evidence>
<dbReference type="EMBL" id="JABANM010022766">
    <property type="protein sequence ID" value="KAF4719036.1"/>
    <property type="molecule type" value="Genomic_DNA"/>
</dbReference>
<comment type="caution">
    <text evidence="2">The sequence shown here is derived from an EMBL/GenBank/DDBJ whole genome shotgun (WGS) entry which is preliminary data.</text>
</comment>
<evidence type="ECO:0000313" key="2">
    <source>
        <dbReference type="EMBL" id="KAF4719036.1"/>
    </source>
</evidence>
<reference evidence="2 3" key="1">
    <citation type="submission" date="2020-04" db="EMBL/GenBank/DDBJ databases">
        <title>Perkinsus olseni comparative genomics.</title>
        <authorList>
            <person name="Bogema D.R."/>
        </authorList>
    </citation>
    <scope>NUCLEOTIDE SEQUENCE [LARGE SCALE GENOMIC DNA]</scope>
    <source>
        <strain evidence="2">ATCC PRA-205</strain>
    </source>
</reference>
<sequence>SANNFLGATTPELYSKVTSYVEETCSLRQAASDYSHHNNNHHHASRENQMVTRKYAKVPVARCLLSVAHDLHYLSQEAPEQPTAGHEGLPPTVSASTPRASEAPKEDCHLDGSQTNVDKKV</sequence>
<proteinExistence type="predicted"/>
<name>A0A7J6RG95_PEROL</name>
<feature type="non-terminal residue" evidence="2">
    <location>
        <position position="1"/>
    </location>
</feature>
<accession>A0A7J6RG95</accession>
<protein>
    <submittedName>
        <fullName evidence="2">Uncharacterized protein</fullName>
    </submittedName>
</protein>
<organism evidence="2 3">
    <name type="scientific">Perkinsus olseni</name>
    <name type="common">Perkinsus atlanticus</name>
    <dbReference type="NCBI Taxonomy" id="32597"/>
    <lineage>
        <taxon>Eukaryota</taxon>
        <taxon>Sar</taxon>
        <taxon>Alveolata</taxon>
        <taxon>Perkinsozoa</taxon>
        <taxon>Perkinsea</taxon>
        <taxon>Perkinsida</taxon>
        <taxon>Perkinsidae</taxon>
        <taxon>Perkinsus</taxon>
    </lineage>
</organism>
<dbReference type="AlphaFoldDB" id="A0A7J6RG95"/>